<dbReference type="RefSeq" id="WP_231820322.1">
    <property type="nucleotide sequence ID" value="NZ_CP082781.1"/>
</dbReference>
<dbReference type="SUPFAM" id="SSF48498">
    <property type="entry name" value="Tetracyclin repressor-like, C-terminal domain"/>
    <property type="match status" value="1"/>
</dbReference>
<keyword evidence="2" id="KW-0805">Transcription regulation</keyword>
<evidence type="ECO:0000313" key="8">
    <source>
        <dbReference type="Proteomes" id="UP001199642"/>
    </source>
</evidence>
<gene>
    <name evidence="7" type="ORF">K8F61_00380</name>
</gene>
<keyword evidence="8" id="KW-1185">Reference proteome</keyword>
<feature type="domain" description="HTH tetR-type" evidence="6">
    <location>
        <begin position="17"/>
        <end position="77"/>
    </location>
</feature>
<dbReference type="PROSITE" id="PS50977">
    <property type="entry name" value="HTH_TETR_2"/>
    <property type="match status" value="1"/>
</dbReference>
<evidence type="ECO:0000256" key="4">
    <source>
        <dbReference type="ARBA" id="ARBA00023163"/>
    </source>
</evidence>
<evidence type="ECO:0000259" key="6">
    <source>
        <dbReference type="PROSITE" id="PS50977"/>
    </source>
</evidence>
<dbReference type="PANTHER" id="PTHR47506:SF6">
    <property type="entry name" value="HTH-TYPE TRANSCRIPTIONAL REPRESSOR NEMR"/>
    <property type="match status" value="1"/>
</dbReference>
<keyword evidence="1" id="KW-0678">Repressor</keyword>
<keyword evidence="3 5" id="KW-0238">DNA-binding</keyword>
<evidence type="ECO:0000256" key="3">
    <source>
        <dbReference type="ARBA" id="ARBA00023125"/>
    </source>
</evidence>
<feature type="DNA-binding region" description="H-T-H motif" evidence="5">
    <location>
        <begin position="40"/>
        <end position="59"/>
    </location>
</feature>
<dbReference type="Proteomes" id="UP001199642">
    <property type="component" value="Chromosome"/>
</dbReference>
<dbReference type="InterPro" id="IPR001647">
    <property type="entry name" value="HTH_TetR"/>
</dbReference>
<dbReference type="InterPro" id="IPR009057">
    <property type="entry name" value="Homeodomain-like_sf"/>
</dbReference>
<accession>A0ABY3RUZ9</accession>
<dbReference type="Pfam" id="PF00440">
    <property type="entry name" value="TetR_N"/>
    <property type="match status" value="1"/>
</dbReference>
<evidence type="ECO:0000256" key="5">
    <source>
        <dbReference type="PROSITE-ProRule" id="PRU00335"/>
    </source>
</evidence>
<reference evidence="7 8" key="1">
    <citation type="submission" date="2023-01" db="EMBL/GenBank/DDBJ databases">
        <title>Characterization of estradiol degrading bacteria Microbacterium sp. MZT7 and reveal degrading genes through genome analysis.</title>
        <authorList>
            <person name="Hao P."/>
            <person name="Gao Y."/>
        </authorList>
    </citation>
    <scope>NUCLEOTIDE SEQUENCE [LARGE SCALE GENOMIC DNA]</scope>
    <source>
        <strain evidence="7 8">MZT7</strain>
    </source>
</reference>
<dbReference type="Gene3D" id="1.10.357.10">
    <property type="entry name" value="Tetracycline Repressor, domain 2"/>
    <property type="match status" value="1"/>
</dbReference>
<proteinExistence type="predicted"/>
<dbReference type="InterPro" id="IPR036271">
    <property type="entry name" value="Tet_transcr_reg_TetR-rel_C_sf"/>
</dbReference>
<organism evidence="7 8">
    <name type="scientific">Microbacterium resistens</name>
    <dbReference type="NCBI Taxonomy" id="156977"/>
    <lineage>
        <taxon>Bacteria</taxon>
        <taxon>Bacillati</taxon>
        <taxon>Actinomycetota</taxon>
        <taxon>Actinomycetes</taxon>
        <taxon>Micrococcales</taxon>
        <taxon>Microbacteriaceae</taxon>
        <taxon>Microbacterium</taxon>
    </lineage>
</organism>
<dbReference type="EMBL" id="CP082781">
    <property type="protein sequence ID" value="UGS26731.1"/>
    <property type="molecule type" value="Genomic_DNA"/>
</dbReference>
<keyword evidence="4" id="KW-0804">Transcription</keyword>
<sequence length="207" mass="22775">MSDPEGGARRGSYAKTEQFRLDVLDAALRVLAEDGWDAATLQRIADEVGRSKPGLLHHFRSREGLMLEIVRHRDEVNRRMFPADDDGGFGASLALVDHNATVPGLVALFTTVAALAAADTTDTDRRAYFTERYRRTTEGFRRRIARGQEAGLLRGDLNPDTAASLLVAAMDGLQIQWLLDPGLDMTDRLRALIDLFRPSRPADVSGG</sequence>
<dbReference type="PRINTS" id="PR00455">
    <property type="entry name" value="HTHTETR"/>
</dbReference>
<protein>
    <submittedName>
        <fullName evidence="7">TetR/AcrR family transcriptional regulator</fullName>
    </submittedName>
</protein>
<dbReference type="InterPro" id="IPR039538">
    <property type="entry name" value="BetI_C"/>
</dbReference>
<dbReference type="Pfam" id="PF13977">
    <property type="entry name" value="TetR_C_6"/>
    <property type="match status" value="1"/>
</dbReference>
<evidence type="ECO:0000256" key="1">
    <source>
        <dbReference type="ARBA" id="ARBA00022491"/>
    </source>
</evidence>
<evidence type="ECO:0000313" key="7">
    <source>
        <dbReference type="EMBL" id="UGS26731.1"/>
    </source>
</evidence>
<dbReference type="PANTHER" id="PTHR47506">
    <property type="entry name" value="TRANSCRIPTIONAL REGULATORY PROTEIN"/>
    <property type="match status" value="1"/>
</dbReference>
<dbReference type="SUPFAM" id="SSF46689">
    <property type="entry name" value="Homeodomain-like"/>
    <property type="match status" value="1"/>
</dbReference>
<evidence type="ECO:0000256" key="2">
    <source>
        <dbReference type="ARBA" id="ARBA00023015"/>
    </source>
</evidence>
<name>A0ABY3RUZ9_9MICO</name>